<dbReference type="Proteomes" id="UP000517916">
    <property type="component" value="Unassembled WGS sequence"/>
</dbReference>
<sequence>MPSSVFSHLDKSLHDHLSDLVRLAEGADERTAVGLARSELPRMVTALKALLDEHQPDENGRCPTCRSRRFSRRLPSPCRAYLAAHLCLTITREEQSAPQQDGATPRRRNHLRSAG</sequence>
<organism evidence="2 3">
    <name type="scientific">Kutzneria viridogrisea</name>
    <dbReference type="NCBI Taxonomy" id="47990"/>
    <lineage>
        <taxon>Bacteria</taxon>
        <taxon>Bacillati</taxon>
        <taxon>Actinomycetota</taxon>
        <taxon>Actinomycetes</taxon>
        <taxon>Pseudonocardiales</taxon>
        <taxon>Pseudonocardiaceae</taxon>
        <taxon>Kutzneria</taxon>
    </lineage>
</organism>
<dbReference type="EMBL" id="JACJID010000002">
    <property type="protein sequence ID" value="MBA8925533.1"/>
    <property type="molecule type" value="Genomic_DNA"/>
</dbReference>
<keyword evidence="2" id="KW-0804">Transcription</keyword>
<name>A0ABR6BF75_9PSEU</name>
<gene>
    <name evidence="2" type="ORF">BC739_002732</name>
</gene>
<feature type="compositionally biased region" description="Basic residues" evidence="1">
    <location>
        <begin position="105"/>
        <end position="115"/>
    </location>
</feature>
<evidence type="ECO:0000256" key="1">
    <source>
        <dbReference type="SAM" id="MobiDB-lite"/>
    </source>
</evidence>
<comment type="caution">
    <text evidence="2">The sequence shown here is derived from an EMBL/GenBank/DDBJ whole genome shotgun (WGS) entry which is preliminary data.</text>
</comment>
<keyword evidence="2" id="KW-0240">DNA-directed RNA polymerase</keyword>
<protein>
    <submittedName>
        <fullName evidence="2">DNA-directed RNA polymerase subunit RPC12/RpoP</fullName>
    </submittedName>
</protein>
<keyword evidence="3" id="KW-1185">Reference proteome</keyword>
<feature type="region of interest" description="Disordered" evidence="1">
    <location>
        <begin position="92"/>
        <end position="115"/>
    </location>
</feature>
<accession>A0ABR6BF75</accession>
<evidence type="ECO:0000313" key="2">
    <source>
        <dbReference type="EMBL" id="MBA8925533.1"/>
    </source>
</evidence>
<reference evidence="2 3" key="1">
    <citation type="submission" date="2020-08" db="EMBL/GenBank/DDBJ databases">
        <title>Genomic Encyclopedia of Archaeal and Bacterial Type Strains, Phase II (KMG-II): from individual species to whole genera.</title>
        <authorList>
            <person name="Goeker M."/>
        </authorList>
    </citation>
    <scope>NUCLEOTIDE SEQUENCE [LARGE SCALE GENOMIC DNA]</scope>
    <source>
        <strain evidence="2 3">DSM 43850</strain>
    </source>
</reference>
<evidence type="ECO:0000313" key="3">
    <source>
        <dbReference type="Proteomes" id="UP000517916"/>
    </source>
</evidence>
<dbReference type="GO" id="GO:0000428">
    <property type="term" value="C:DNA-directed RNA polymerase complex"/>
    <property type="evidence" value="ECO:0007669"/>
    <property type="project" value="UniProtKB-KW"/>
</dbReference>
<dbReference type="RefSeq" id="WP_025360210.1">
    <property type="nucleotide sequence ID" value="NZ_BAAABQ010000075.1"/>
</dbReference>
<proteinExistence type="predicted"/>